<reference evidence="2" key="1">
    <citation type="journal article" date="2015" name="Proc. Natl. Acad. Sci. U.S.A.">
        <title>Genome sequencing of adzuki bean (Vigna angularis) provides insight into high starch and low fat accumulation and domestication.</title>
        <authorList>
            <person name="Yang K."/>
            <person name="Tian Z."/>
            <person name="Chen C."/>
            <person name="Luo L."/>
            <person name="Zhao B."/>
            <person name="Wang Z."/>
            <person name="Yu L."/>
            <person name="Li Y."/>
            <person name="Sun Y."/>
            <person name="Li W."/>
            <person name="Chen Y."/>
            <person name="Li Y."/>
            <person name="Zhang Y."/>
            <person name="Ai D."/>
            <person name="Zhao J."/>
            <person name="Shang C."/>
            <person name="Ma Y."/>
            <person name="Wu B."/>
            <person name="Wang M."/>
            <person name="Gao L."/>
            <person name="Sun D."/>
            <person name="Zhang P."/>
            <person name="Guo F."/>
            <person name="Wang W."/>
            <person name="Li Y."/>
            <person name="Wang J."/>
            <person name="Varshney R.K."/>
            <person name="Wang J."/>
            <person name="Ling H.Q."/>
            <person name="Wan P."/>
        </authorList>
    </citation>
    <scope>NUCLEOTIDE SEQUENCE</scope>
    <source>
        <strain evidence="2">cv. Jingnong 6</strain>
    </source>
</reference>
<organism evidence="1 2">
    <name type="scientific">Phaseolus angularis</name>
    <name type="common">Azuki bean</name>
    <name type="synonym">Vigna angularis</name>
    <dbReference type="NCBI Taxonomy" id="3914"/>
    <lineage>
        <taxon>Eukaryota</taxon>
        <taxon>Viridiplantae</taxon>
        <taxon>Streptophyta</taxon>
        <taxon>Embryophyta</taxon>
        <taxon>Tracheophyta</taxon>
        <taxon>Spermatophyta</taxon>
        <taxon>Magnoliopsida</taxon>
        <taxon>eudicotyledons</taxon>
        <taxon>Gunneridae</taxon>
        <taxon>Pentapetalae</taxon>
        <taxon>rosids</taxon>
        <taxon>fabids</taxon>
        <taxon>Fabales</taxon>
        <taxon>Fabaceae</taxon>
        <taxon>Papilionoideae</taxon>
        <taxon>50 kb inversion clade</taxon>
        <taxon>NPAAA clade</taxon>
        <taxon>indigoferoid/millettioid clade</taxon>
        <taxon>Phaseoleae</taxon>
        <taxon>Vigna</taxon>
    </lineage>
</organism>
<dbReference type="Gramene" id="KOM56531">
    <property type="protein sequence ID" value="KOM56531"/>
    <property type="gene ID" value="LR48_Vigan10g242300"/>
</dbReference>
<name>A0A0L9VNA2_PHAAN</name>
<dbReference type="AlphaFoldDB" id="A0A0L9VNA2"/>
<evidence type="ECO:0000313" key="1">
    <source>
        <dbReference type="EMBL" id="KOM56531.1"/>
    </source>
</evidence>
<sequence length="93" mass="10246">MTMFRCGGYSKKEPGEVLTLQKRVLAVLNEARCGGYSKKEPGEVLTLQKRVLAVLNEARNNLDGKIVKRGDYAIAATRAVYYVTLVNHSSASK</sequence>
<dbReference type="Proteomes" id="UP000053144">
    <property type="component" value="Chromosome 10"/>
</dbReference>
<protein>
    <submittedName>
        <fullName evidence="1">Uncharacterized protein</fullName>
    </submittedName>
</protein>
<gene>
    <name evidence="1" type="ORF">LR48_Vigan10g242300</name>
</gene>
<evidence type="ECO:0000313" key="2">
    <source>
        <dbReference type="Proteomes" id="UP000053144"/>
    </source>
</evidence>
<proteinExistence type="predicted"/>
<dbReference type="EMBL" id="CM003380">
    <property type="protein sequence ID" value="KOM56531.1"/>
    <property type="molecule type" value="Genomic_DNA"/>
</dbReference>
<accession>A0A0L9VNA2</accession>